<feature type="transmembrane region" description="Helical" evidence="9">
    <location>
        <begin position="111"/>
        <end position="131"/>
    </location>
</feature>
<name>A0A015KF24_RHIIW</name>
<evidence type="ECO:0000313" key="10">
    <source>
        <dbReference type="EMBL" id="EXX58186.1"/>
    </source>
</evidence>
<dbReference type="Proteomes" id="UP000022910">
    <property type="component" value="Unassembled WGS sequence"/>
</dbReference>
<keyword evidence="5 9" id="KW-0812">Transmembrane</keyword>
<dbReference type="InterPro" id="IPR044738">
    <property type="entry name" value="Atg22"/>
</dbReference>
<keyword evidence="9" id="KW-0072">Autophagy</keyword>
<comment type="function">
    <text evidence="9">Vacuolar effluxer which mediate the efflux of amino acids resulting from autophagic degradation. The release of autophagic amino acids allows the maintenance of protein synthesis and viability during nitrogen starvation.</text>
</comment>
<feature type="transmembrane region" description="Helical" evidence="9">
    <location>
        <begin position="491"/>
        <end position="514"/>
    </location>
</feature>
<comment type="subcellular location">
    <subcellularLocation>
        <location evidence="1">Endomembrane system</location>
        <topology evidence="1">Multi-pass membrane protein</topology>
    </subcellularLocation>
    <subcellularLocation>
        <location evidence="9">Vacuole membrane</location>
        <topology evidence="9">Multi-pass membrane protein</topology>
    </subcellularLocation>
</comment>
<dbReference type="GO" id="GO:0005774">
    <property type="term" value="C:vacuolar membrane"/>
    <property type="evidence" value="ECO:0007669"/>
    <property type="project" value="UniProtKB-SubCell"/>
</dbReference>
<dbReference type="InterPro" id="IPR050495">
    <property type="entry name" value="ATG22/LtaA_families"/>
</dbReference>
<dbReference type="STRING" id="1432141.A0A015KF24"/>
<feature type="transmembrane region" description="Helical" evidence="9">
    <location>
        <begin position="427"/>
        <end position="451"/>
    </location>
</feature>
<dbReference type="EMBL" id="JEMT01026984">
    <property type="protein sequence ID" value="EXX58186.1"/>
    <property type="molecule type" value="Genomic_DNA"/>
</dbReference>
<evidence type="ECO:0000256" key="2">
    <source>
        <dbReference type="ARBA" id="ARBA00006978"/>
    </source>
</evidence>
<keyword evidence="7 9" id="KW-1133">Transmembrane helix</keyword>
<keyword evidence="8 9" id="KW-0472">Membrane</keyword>
<accession>A0A015KF24</accession>
<feature type="transmembrane region" description="Helical" evidence="9">
    <location>
        <begin position="294"/>
        <end position="314"/>
    </location>
</feature>
<feature type="transmembrane region" description="Helical" evidence="9">
    <location>
        <begin position="167"/>
        <end position="195"/>
    </location>
</feature>
<feature type="transmembrane region" description="Helical" evidence="9">
    <location>
        <begin position="396"/>
        <end position="418"/>
    </location>
</feature>
<sequence length="561" mass="63200">MDEFDIEINPNVAINNSSTTLPNKTTIEQLKINENQEPILTKKELFAWYLYAFACEVYSVVSISSFIPLILEHFASEKGVTSIDRTPCKTAKEGLRCVVNIFGFWIDTASFSLYTFSLSVILQAITTISIGATADHGAMRKTLLLNFAFVGSISAMLFLLIPSGSYIIAGILTIIGNVSFGAAFVCFNGFLPVIVRNHSDVRKISNEIKNYIIDKNKTHEHDTQIEDDESTLEDRSLLSSKDPILINLKENLLKTKDRISAHISARGFASGYFGGIILLIICLLISFLLRSTIYSLQIGVFLSGIWWFLFSLFVSKWLQPRPGPPLFLNEESKIRWINYVTFSWRRLWKTILQVKKLEMTFRFLIVWILVSDSCTTILSVALLFAKTTLNIKTPGLITLTLIAPISALISTLLFPYFIKLSVKKTTILLLFMLLFIPIYGCLGLILPFGGLRSSGELYFMAVWFGFVLGPLQSYCRTMFAELVPRGRETEFFALYAITDKGSSWFGPSLIAIIVDVTGEIRYGFLLLFVLIFLSIPILWFVDEKKGKEDAMNSSIDNEDII</sequence>
<evidence type="ECO:0000256" key="4">
    <source>
        <dbReference type="ARBA" id="ARBA00022554"/>
    </source>
</evidence>
<feature type="transmembrane region" description="Helical" evidence="9">
    <location>
        <begin position="457"/>
        <end position="479"/>
    </location>
</feature>
<dbReference type="InterPro" id="IPR024671">
    <property type="entry name" value="Atg22-like"/>
</dbReference>
<evidence type="ECO:0000256" key="7">
    <source>
        <dbReference type="ARBA" id="ARBA00022989"/>
    </source>
</evidence>
<dbReference type="Gene3D" id="1.20.1250.20">
    <property type="entry name" value="MFS general substrate transporter like domains"/>
    <property type="match status" value="1"/>
</dbReference>
<dbReference type="PANTHER" id="PTHR23519:SF1">
    <property type="entry name" value="AUTOPHAGY-RELATED PROTEIN 22"/>
    <property type="match status" value="1"/>
</dbReference>
<gene>
    <name evidence="10" type="ORF">RirG_200210</name>
</gene>
<evidence type="ECO:0000256" key="8">
    <source>
        <dbReference type="ARBA" id="ARBA00023136"/>
    </source>
</evidence>
<dbReference type="SUPFAM" id="SSF103473">
    <property type="entry name" value="MFS general substrate transporter"/>
    <property type="match status" value="2"/>
</dbReference>
<dbReference type="InterPro" id="IPR036259">
    <property type="entry name" value="MFS_trans_sf"/>
</dbReference>
<keyword evidence="3 9" id="KW-0813">Transport</keyword>
<dbReference type="OrthoDB" id="192733at2759"/>
<dbReference type="GO" id="GO:0032974">
    <property type="term" value="P:amino acid transmembrane export from vacuole"/>
    <property type="evidence" value="ECO:0007669"/>
    <property type="project" value="InterPro"/>
</dbReference>
<protein>
    <recommendedName>
        <fullName evidence="9">Autophagy-related protein</fullName>
    </recommendedName>
</protein>
<keyword evidence="4 9" id="KW-0926">Vacuole</keyword>
<feature type="transmembrane region" description="Helical" evidence="9">
    <location>
        <begin position="48"/>
        <end position="71"/>
    </location>
</feature>
<reference evidence="10 11" key="1">
    <citation type="submission" date="2014-02" db="EMBL/GenBank/DDBJ databases">
        <title>Single nucleus genome sequencing reveals high similarity among nuclei of an endomycorrhizal fungus.</title>
        <authorList>
            <person name="Lin K."/>
            <person name="Geurts R."/>
            <person name="Zhang Z."/>
            <person name="Limpens E."/>
            <person name="Saunders D.G."/>
            <person name="Mu D."/>
            <person name="Pang E."/>
            <person name="Cao H."/>
            <person name="Cha H."/>
            <person name="Lin T."/>
            <person name="Zhou Q."/>
            <person name="Shang Y."/>
            <person name="Li Y."/>
            <person name="Ivanov S."/>
            <person name="Sharma T."/>
            <person name="Velzen R.V."/>
            <person name="Ruijter N.D."/>
            <person name="Aanen D.K."/>
            <person name="Win J."/>
            <person name="Kamoun S."/>
            <person name="Bisseling T."/>
            <person name="Huang S."/>
        </authorList>
    </citation>
    <scope>NUCLEOTIDE SEQUENCE [LARGE SCALE GENOMIC DNA]</scope>
    <source>
        <strain evidence="11">DAOM197198w</strain>
    </source>
</reference>
<feature type="transmembrane region" description="Helical" evidence="9">
    <location>
        <begin position="268"/>
        <end position="288"/>
    </location>
</feature>
<dbReference type="CDD" id="cd17483">
    <property type="entry name" value="MFS_Atg22_like"/>
    <property type="match status" value="1"/>
</dbReference>
<feature type="transmembrane region" description="Helical" evidence="9">
    <location>
        <begin position="363"/>
        <end position="384"/>
    </location>
</feature>
<evidence type="ECO:0000256" key="3">
    <source>
        <dbReference type="ARBA" id="ARBA00022448"/>
    </source>
</evidence>
<proteinExistence type="inferred from homology"/>
<keyword evidence="11" id="KW-1185">Reference proteome</keyword>
<comment type="caution">
    <text evidence="10">The sequence shown here is derived from an EMBL/GenBank/DDBJ whole genome shotgun (WGS) entry which is preliminary data.</text>
</comment>
<dbReference type="AlphaFoldDB" id="A0A015KF24"/>
<evidence type="ECO:0000256" key="9">
    <source>
        <dbReference type="RuleBase" id="RU363073"/>
    </source>
</evidence>
<evidence type="ECO:0000256" key="5">
    <source>
        <dbReference type="ARBA" id="ARBA00022692"/>
    </source>
</evidence>
<evidence type="ECO:0000313" key="11">
    <source>
        <dbReference type="Proteomes" id="UP000022910"/>
    </source>
</evidence>
<feature type="transmembrane region" description="Helical" evidence="9">
    <location>
        <begin position="520"/>
        <end position="541"/>
    </location>
</feature>
<organism evidence="10 11">
    <name type="scientific">Rhizophagus irregularis (strain DAOM 197198w)</name>
    <name type="common">Glomus intraradices</name>
    <dbReference type="NCBI Taxonomy" id="1432141"/>
    <lineage>
        <taxon>Eukaryota</taxon>
        <taxon>Fungi</taxon>
        <taxon>Fungi incertae sedis</taxon>
        <taxon>Mucoromycota</taxon>
        <taxon>Glomeromycotina</taxon>
        <taxon>Glomeromycetes</taxon>
        <taxon>Glomerales</taxon>
        <taxon>Glomeraceae</taxon>
        <taxon>Rhizophagus</taxon>
    </lineage>
</organism>
<dbReference type="GO" id="GO:0012505">
    <property type="term" value="C:endomembrane system"/>
    <property type="evidence" value="ECO:0007669"/>
    <property type="project" value="UniProtKB-SubCell"/>
</dbReference>
<dbReference type="OMA" id="QPWEIFP"/>
<comment type="similarity">
    <text evidence="2 9">Belongs to the ATG22 family.</text>
</comment>
<feature type="transmembrane region" description="Helical" evidence="9">
    <location>
        <begin position="143"/>
        <end position="161"/>
    </location>
</feature>
<dbReference type="GO" id="GO:0006914">
    <property type="term" value="P:autophagy"/>
    <property type="evidence" value="ECO:0007669"/>
    <property type="project" value="UniProtKB-KW"/>
</dbReference>
<evidence type="ECO:0000256" key="1">
    <source>
        <dbReference type="ARBA" id="ARBA00004127"/>
    </source>
</evidence>
<dbReference type="HOGENOM" id="CLU_017518_1_0_1"/>
<dbReference type="PANTHER" id="PTHR23519">
    <property type="entry name" value="AUTOPHAGY-RELATED PROTEIN 22"/>
    <property type="match status" value="1"/>
</dbReference>
<evidence type="ECO:0000256" key="6">
    <source>
        <dbReference type="ARBA" id="ARBA00022970"/>
    </source>
</evidence>
<dbReference type="Pfam" id="PF11700">
    <property type="entry name" value="ATG22"/>
    <property type="match status" value="1"/>
</dbReference>
<keyword evidence="6 9" id="KW-0029">Amino-acid transport</keyword>